<keyword evidence="3" id="KW-1185">Reference proteome</keyword>
<sequence length="141" mass="14006">MAAATAVALAAGMAGCSNDSGETPKSVASKAGEAVESATAAAASEMAKIKGGLDAKADVKAGPTEAENNRLTNEITATNPTDKAADYTVLVNWKDSSGNLLDSTVVSIDAVPPGGTKSAKATTHRDLSGTPPAEIGQAVRH</sequence>
<name>A0A1G9RYQ3_9ACTN</name>
<evidence type="ECO:0000313" key="3">
    <source>
        <dbReference type="Proteomes" id="UP000199063"/>
    </source>
</evidence>
<gene>
    <name evidence="2" type="ORF">SAMN05444921_10667</name>
</gene>
<dbReference type="InterPro" id="IPR047676">
    <property type="entry name" value="FxLYD_dom"/>
</dbReference>
<dbReference type="EMBL" id="FNHI01000006">
    <property type="protein sequence ID" value="SDM28346.1"/>
    <property type="molecule type" value="Genomic_DNA"/>
</dbReference>
<protein>
    <recommendedName>
        <fullName evidence="4">Lipoprotein</fullName>
    </recommendedName>
</protein>
<dbReference type="AlphaFoldDB" id="A0A1G9RYQ3"/>
<dbReference type="STRING" id="1196353.SAMN05444921_10667"/>
<reference evidence="3" key="1">
    <citation type="submission" date="2016-10" db="EMBL/GenBank/DDBJ databases">
        <authorList>
            <person name="Varghese N."/>
            <person name="Submissions S."/>
        </authorList>
    </citation>
    <scope>NUCLEOTIDE SEQUENCE [LARGE SCALE GENOMIC DNA]</scope>
    <source>
        <strain evidence="3">CGMCC 4.7042</strain>
    </source>
</reference>
<dbReference type="OrthoDB" id="3874071at2"/>
<evidence type="ECO:0000256" key="1">
    <source>
        <dbReference type="SAM" id="MobiDB-lite"/>
    </source>
</evidence>
<evidence type="ECO:0008006" key="4">
    <source>
        <dbReference type="Google" id="ProtNLM"/>
    </source>
</evidence>
<organism evidence="2 3">
    <name type="scientific">Streptomyces wuyuanensis</name>
    <dbReference type="NCBI Taxonomy" id="1196353"/>
    <lineage>
        <taxon>Bacteria</taxon>
        <taxon>Bacillati</taxon>
        <taxon>Actinomycetota</taxon>
        <taxon>Actinomycetes</taxon>
        <taxon>Kitasatosporales</taxon>
        <taxon>Streptomycetaceae</taxon>
        <taxon>Streptomyces</taxon>
    </lineage>
</organism>
<evidence type="ECO:0000313" key="2">
    <source>
        <dbReference type="EMBL" id="SDM28346.1"/>
    </source>
</evidence>
<feature type="region of interest" description="Disordered" evidence="1">
    <location>
        <begin position="14"/>
        <end position="36"/>
    </location>
</feature>
<dbReference type="Proteomes" id="UP000199063">
    <property type="component" value="Unassembled WGS sequence"/>
</dbReference>
<feature type="region of interest" description="Disordered" evidence="1">
    <location>
        <begin position="109"/>
        <end position="141"/>
    </location>
</feature>
<accession>A0A1G9RYQ3</accession>
<feature type="region of interest" description="Disordered" evidence="1">
    <location>
        <begin position="53"/>
        <end position="77"/>
    </location>
</feature>
<dbReference type="NCBIfam" id="NF038353">
    <property type="entry name" value="FxLYD_dom"/>
    <property type="match status" value="1"/>
</dbReference>
<proteinExistence type="predicted"/>